<dbReference type="EMBL" id="JASBWU010000023">
    <property type="protein sequence ID" value="KAJ9113028.1"/>
    <property type="molecule type" value="Genomic_DNA"/>
</dbReference>
<accession>A0ACC2WNN6</accession>
<dbReference type="Proteomes" id="UP001243375">
    <property type="component" value="Unassembled WGS sequence"/>
</dbReference>
<protein>
    <submittedName>
        <fullName evidence="1">Uncharacterized protein</fullName>
    </submittedName>
</protein>
<organism evidence="1 2">
    <name type="scientific">Naganishia vaughanmartiniae</name>
    <dbReference type="NCBI Taxonomy" id="1424756"/>
    <lineage>
        <taxon>Eukaryota</taxon>
        <taxon>Fungi</taxon>
        <taxon>Dikarya</taxon>
        <taxon>Basidiomycota</taxon>
        <taxon>Agaricomycotina</taxon>
        <taxon>Tremellomycetes</taxon>
        <taxon>Filobasidiales</taxon>
        <taxon>Filobasidiaceae</taxon>
        <taxon>Naganishia</taxon>
    </lineage>
</organism>
<proteinExistence type="predicted"/>
<keyword evidence="2" id="KW-1185">Reference proteome</keyword>
<gene>
    <name evidence="1" type="ORF">QFC22_006124</name>
</gene>
<reference evidence="1" key="1">
    <citation type="submission" date="2023-04" db="EMBL/GenBank/DDBJ databases">
        <title>Draft Genome sequencing of Naganishia species isolated from polar environments using Oxford Nanopore Technology.</title>
        <authorList>
            <person name="Leo P."/>
            <person name="Venkateswaran K."/>
        </authorList>
    </citation>
    <scope>NUCLEOTIDE SEQUENCE</scope>
    <source>
        <strain evidence="1">MNA-CCFEE 5425</strain>
    </source>
</reference>
<evidence type="ECO:0000313" key="1">
    <source>
        <dbReference type="EMBL" id="KAJ9113028.1"/>
    </source>
</evidence>
<name>A0ACC2WNN6_9TREE</name>
<sequence>MAAVNADDAVAITAEFFASLDNVQAEAAFLLEEIRLKDIAIMEHLRKAESRGNSLYRSVRQPPAPPAKDASQPPTAAGNGNSSSSTILNPSTPKDSQNHSRVMAEYTKVEALQEEKMVLADTLTRIVTRHRERARDEWRRIVGDDAVSVWDAQQEEELSRAHGQAGQVTLGAIAWKVATGVKQGGSVAGLVGQLLQKGGFGGSSGMSTPAGDDRISKKRKSSHLPGTPGASAGVGGGGYFDVPPLSSRTGVSANTAAAAGGGSPHPLSAAYVPQTTVTYSHTQREKKSRRHASEVSDLETMMMHGARDMDVHQHGLAGVGAGAGAGAGRMEADGAVGEEGADGAAADETLYCFCQEKSHGQMIGCDNETCRFEWFHVKCMKLDPDKLPETWFCPECVKILGYSSSAGEKAVTGGAGEKAGGYKKGNKGRKK</sequence>
<evidence type="ECO:0000313" key="2">
    <source>
        <dbReference type="Proteomes" id="UP001243375"/>
    </source>
</evidence>
<comment type="caution">
    <text evidence="1">The sequence shown here is derived from an EMBL/GenBank/DDBJ whole genome shotgun (WGS) entry which is preliminary data.</text>
</comment>